<protein>
    <recommendedName>
        <fullName evidence="3">GHMP kinase C-terminal domain-containing protein</fullName>
    </recommendedName>
</protein>
<evidence type="ECO:0000313" key="2">
    <source>
        <dbReference type="Proteomes" id="UP000477311"/>
    </source>
</evidence>
<organism evidence="1 2">
    <name type="scientific">Limisphaera ngatamarikiensis</name>
    <dbReference type="NCBI Taxonomy" id="1324935"/>
    <lineage>
        <taxon>Bacteria</taxon>
        <taxon>Pseudomonadati</taxon>
        <taxon>Verrucomicrobiota</taxon>
        <taxon>Verrucomicrobiia</taxon>
        <taxon>Limisphaerales</taxon>
        <taxon>Limisphaeraceae</taxon>
        <taxon>Limisphaera</taxon>
    </lineage>
</organism>
<reference evidence="1 2" key="1">
    <citation type="submission" date="2020-02" db="EMBL/GenBank/DDBJ databases">
        <title>Draft genome sequence of Limisphaera ngatamarikiensis NGM72.4T, a thermophilic Verrucomicrobia grouped in subdivision 3.</title>
        <authorList>
            <person name="Carere C.R."/>
            <person name="Steen J."/>
            <person name="Hugenholtz P."/>
            <person name="Stott M.B."/>
        </authorList>
    </citation>
    <scope>NUCLEOTIDE SEQUENCE [LARGE SCALE GENOMIC DNA]</scope>
    <source>
        <strain evidence="1 2">NGM72.4</strain>
    </source>
</reference>
<name>A0A6M1RQD9_9BACT</name>
<comment type="caution">
    <text evidence="1">The sequence shown here is derived from an EMBL/GenBank/DDBJ whole genome shotgun (WGS) entry which is preliminary data.</text>
</comment>
<dbReference type="RefSeq" id="WP_165108181.1">
    <property type="nucleotide sequence ID" value="NZ_JAAKYA010000076.1"/>
</dbReference>
<accession>A0A6M1RQD9</accession>
<proteinExistence type="predicted"/>
<evidence type="ECO:0008006" key="3">
    <source>
        <dbReference type="Google" id="ProtNLM"/>
    </source>
</evidence>
<keyword evidence="2" id="KW-1185">Reference proteome</keyword>
<evidence type="ECO:0000313" key="1">
    <source>
        <dbReference type="EMBL" id="NGO39893.1"/>
    </source>
</evidence>
<sequence>MTDPVQKFLGRIPLRIALAGGWIDQPFVSRHNPDPPGSMVVVSLVPNFRPMDRAGFATGTRAVAHRIWKGRLPRRPPHQLVRELYKAENEGRADPSGSQDMIGIVYPGISRLDYDARIEGGIFPAHIETLTDPQIVAWLERVLHILPVEPRPEGYYPLGRQNLDPRWIARLGRSGRACFEAIRTRDLTALGRSFNECMACWEAILPDTVQHPTLRVDLKAMLRAYQRRYPGAMFSGCGGGYLFVAADEPVPGSFPIQIRTS</sequence>
<gene>
    <name evidence="1" type="ORF">G4L39_10885</name>
</gene>
<dbReference type="EMBL" id="JAAKYA010000076">
    <property type="protein sequence ID" value="NGO39893.1"/>
    <property type="molecule type" value="Genomic_DNA"/>
</dbReference>
<dbReference type="Proteomes" id="UP000477311">
    <property type="component" value="Unassembled WGS sequence"/>
</dbReference>
<dbReference type="AlphaFoldDB" id="A0A6M1RQD9"/>